<evidence type="ECO:0000256" key="2">
    <source>
        <dbReference type="ARBA" id="ARBA00002933"/>
    </source>
</evidence>
<keyword evidence="9" id="KW-0378">Hydrolase</keyword>
<evidence type="ECO:0000256" key="5">
    <source>
        <dbReference type="ARBA" id="ARBA00022023"/>
    </source>
</evidence>
<dbReference type="PANTHER" id="PTHR42944:SF1">
    <property type="entry name" value="ADENINE DNA GLYCOSYLASE"/>
    <property type="match status" value="1"/>
</dbReference>
<dbReference type="InterPro" id="IPR005760">
    <property type="entry name" value="A/G_AdeGlyc_MutY"/>
</dbReference>
<dbReference type="SUPFAM" id="SSF48150">
    <property type="entry name" value="DNA-glycosylase"/>
    <property type="match status" value="1"/>
</dbReference>
<protein>
    <recommendedName>
        <fullName evidence="5 14">Adenine DNA glycosylase</fullName>
        <ecNumber evidence="4 14">3.2.2.31</ecNumber>
    </recommendedName>
</protein>
<dbReference type="InterPro" id="IPR003265">
    <property type="entry name" value="HhH-GPD_domain"/>
</dbReference>
<evidence type="ECO:0000256" key="7">
    <source>
        <dbReference type="ARBA" id="ARBA00022723"/>
    </source>
</evidence>
<dbReference type="NCBIfam" id="TIGR01084">
    <property type="entry name" value="mutY"/>
    <property type="match status" value="1"/>
</dbReference>
<dbReference type="SMART" id="SM00478">
    <property type="entry name" value="ENDO3c"/>
    <property type="match status" value="1"/>
</dbReference>
<comment type="cofactor">
    <cofactor evidence="14">
        <name>[4Fe-4S] cluster</name>
        <dbReference type="ChEBI" id="CHEBI:49883"/>
    </cofactor>
    <text evidence="14">Binds 1 [4Fe-4S] cluster.</text>
</comment>
<dbReference type="RefSeq" id="WP_110076402.1">
    <property type="nucleotide sequence ID" value="NZ_QGTT01000013.1"/>
</dbReference>
<dbReference type="GO" id="GO:0034039">
    <property type="term" value="F:8-oxo-7,8-dihydroguanine DNA N-glycosylase activity"/>
    <property type="evidence" value="ECO:0007669"/>
    <property type="project" value="TreeGrafter"/>
</dbReference>
<dbReference type="Gene3D" id="1.10.1670.10">
    <property type="entry name" value="Helix-hairpin-Helix base-excision DNA repair enzymes (C-terminal)"/>
    <property type="match status" value="1"/>
</dbReference>
<evidence type="ECO:0000256" key="6">
    <source>
        <dbReference type="ARBA" id="ARBA00022485"/>
    </source>
</evidence>
<keyword evidence="7" id="KW-0479">Metal-binding</keyword>
<keyword evidence="6" id="KW-0004">4Fe-4S</keyword>
<dbReference type="Pfam" id="PF00633">
    <property type="entry name" value="HHH"/>
    <property type="match status" value="1"/>
</dbReference>
<evidence type="ECO:0000256" key="11">
    <source>
        <dbReference type="ARBA" id="ARBA00023014"/>
    </source>
</evidence>
<evidence type="ECO:0000256" key="13">
    <source>
        <dbReference type="ARBA" id="ARBA00023295"/>
    </source>
</evidence>
<dbReference type="AlphaFoldDB" id="A0A317Q4J5"/>
<keyword evidence="8 14" id="KW-0227">DNA damage</keyword>
<gene>
    <name evidence="16" type="ORF">DET45_11345</name>
</gene>
<comment type="catalytic activity">
    <reaction evidence="1 14">
        <text>Hydrolyzes free adenine bases from 7,8-dihydro-8-oxoguanine:adenine mismatched double-stranded DNA, leaving an apurinic site.</text>
        <dbReference type="EC" id="3.2.2.31"/>
    </reaction>
</comment>
<evidence type="ECO:0000256" key="1">
    <source>
        <dbReference type="ARBA" id="ARBA00000843"/>
    </source>
</evidence>
<evidence type="ECO:0000256" key="12">
    <source>
        <dbReference type="ARBA" id="ARBA00023204"/>
    </source>
</evidence>
<accession>A0A317Q4J5</accession>
<dbReference type="EC" id="3.2.2.31" evidence="4 14"/>
<dbReference type="OrthoDB" id="9802365at2"/>
<dbReference type="Gene3D" id="3.90.79.10">
    <property type="entry name" value="Nucleoside Triphosphate Pyrophosphohydrolase"/>
    <property type="match status" value="1"/>
</dbReference>
<comment type="function">
    <text evidence="2">Adenine glycosylase active on G-A mispairs. MutY also corrects error-prone DNA synthesis past GO lesions which are due to the oxidatively damaged form of guanine: 7,8-dihydro-8-oxoguanine (8-oxo-dGTP).</text>
</comment>
<evidence type="ECO:0000256" key="10">
    <source>
        <dbReference type="ARBA" id="ARBA00023004"/>
    </source>
</evidence>
<evidence type="ECO:0000256" key="9">
    <source>
        <dbReference type="ARBA" id="ARBA00022801"/>
    </source>
</evidence>
<evidence type="ECO:0000256" key="8">
    <source>
        <dbReference type="ARBA" id="ARBA00022763"/>
    </source>
</evidence>
<reference evidence="16 17" key="1">
    <citation type="submission" date="2018-05" db="EMBL/GenBank/DDBJ databases">
        <title>Freshwater and sediment microbial communities from various areas in North America, analyzing microbe dynamics in response to fracking.</title>
        <authorList>
            <person name="Lamendella R."/>
        </authorList>
    </citation>
    <scope>NUCLEOTIDE SEQUENCE [LARGE SCALE GENOMIC DNA]</scope>
    <source>
        <strain evidence="16 17">125B1</strain>
    </source>
</reference>
<dbReference type="GO" id="GO:0035485">
    <property type="term" value="F:adenine/guanine mispair binding"/>
    <property type="evidence" value="ECO:0007669"/>
    <property type="project" value="TreeGrafter"/>
</dbReference>
<dbReference type="CDD" id="cd03431">
    <property type="entry name" value="NUDIX_DNA_Glycosylase_C-MutY"/>
    <property type="match status" value="1"/>
</dbReference>
<dbReference type="SMART" id="SM00525">
    <property type="entry name" value="FES"/>
    <property type="match status" value="1"/>
</dbReference>
<keyword evidence="17" id="KW-1185">Reference proteome</keyword>
<proteinExistence type="inferred from homology"/>
<dbReference type="GO" id="GO:0006298">
    <property type="term" value="P:mismatch repair"/>
    <property type="evidence" value="ECO:0007669"/>
    <property type="project" value="TreeGrafter"/>
</dbReference>
<comment type="caution">
    <text evidence="16">The sequence shown here is derived from an EMBL/GenBank/DDBJ whole genome shotgun (WGS) entry which is preliminary data.</text>
</comment>
<dbReference type="InterPro" id="IPR015797">
    <property type="entry name" value="NUDIX_hydrolase-like_dom_sf"/>
</dbReference>
<evidence type="ECO:0000256" key="14">
    <source>
        <dbReference type="RuleBase" id="RU365096"/>
    </source>
</evidence>
<organism evidence="16 17">
    <name type="scientific">Pseudidiomarina maritima</name>
    <dbReference type="NCBI Taxonomy" id="519453"/>
    <lineage>
        <taxon>Bacteria</taxon>
        <taxon>Pseudomonadati</taxon>
        <taxon>Pseudomonadota</taxon>
        <taxon>Gammaproteobacteria</taxon>
        <taxon>Alteromonadales</taxon>
        <taxon>Idiomarinaceae</taxon>
        <taxon>Pseudidiomarina</taxon>
    </lineage>
</organism>
<dbReference type="Proteomes" id="UP000246964">
    <property type="component" value="Unassembled WGS sequence"/>
</dbReference>
<dbReference type="InterPro" id="IPR011257">
    <property type="entry name" value="DNA_glycosylase"/>
</dbReference>
<keyword evidence="13 14" id="KW-0326">Glycosidase</keyword>
<sequence length="348" mass="39625">MNKASKSLSTTALPPSEFNQTVIRWQSEHGRNELPWQLEQDPYHVLVSEFMLQQTQVATVIPYFSRWLHHFPTLATLASASEDEVLTQWQGLGFYRRARNLHKAAQYLQETYQGQIPAQPQLLQEVPGIGPYTAGAITAFAFNQPAALVDGNVKRVFCRYFGIEQVPTSTAADKLIWQLAENYYPEQDNRSYAQGLLDLGATICTPRKPNCINCPLRASCYAYQQQRVDNLPTKPPRKTTPTRPGHFIWISNAEGIFLTQRSGDVIWPRLWSFPEVTEPPLQAALHGHFKHTFSHYRLAAQVWQLAHPNQLAETLSTGLELISWQQLKNIALPTPIKRYLDKHQQNPG</sequence>
<dbReference type="GO" id="GO:0006284">
    <property type="term" value="P:base-excision repair"/>
    <property type="evidence" value="ECO:0007669"/>
    <property type="project" value="UniProtKB-UniRule"/>
</dbReference>
<dbReference type="GO" id="GO:0032357">
    <property type="term" value="F:oxidized purine DNA binding"/>
    <property type="evidence" value="ECO:0007669"/>
    <property type="project" value="TreeGrafter"/>
</dbReference>
<dbReference type="Pfam" id="PF00730">
    <property type="entry name" value="HhH-GPD"/>
    <property type="match status" value="1"/>
</dbReference>
<dbReference type="InterPro" id="IPR003651">
    <property type="entry name" value="Endonuclease3_FeS-loop_motif"/>
</dbReference>
<dbReference type="InterPro" id="IPR000445">
    <property type="entry name" value="HhH_motif"/>
</dbReference>
<dbReference type="InterPro" id="IPR023170">
    <property type="entry name" value="HhH_base_excis_C"/>
</dbReference>
<evidence type="ECO:0000256" key="3">
    <source>
        <dbReference type="ARBA" id="ARBA00008343"/>
    </source>
</evidence>
<comment type="similarity">
    <text evidence="3 14">Belongs to the Nth/MutY family.</text>
</comment>
<dbReference type="GO" id="GO:0000701">
    <property type="term" value="F:purine-specific mismatch base pair DNA N-glycosylase activity"/>
    <property type="evidence" value="ECO:0007669"/>
    <property type="project" value="UniProtKB-EC"/>
</dbReference>
<feature type="domain" description="HhH-GPD" evidence="15">
    <location>
        <begin position="51"/>
        <end position="202"/>
    </location>
</feature>
<evidence type="ECO:0000259" key="15">
    <source>
        <dbReference type="SMART" id="SM00478"/>
    </source>
</evidence>
<dbReference type="InterPro" id="IPR029119">
    <property type="entry name" value="MutY_C"/>
</dbReference>
<evidence type="ECO:0000256" key="4">
    <source>
        <dbReference type="ARBA" id="ARBA00012045"/>
    </source>
</evidence>
<dbReference type="EMBL" id="QGTT01000013">
    <property type="protein sequence ID" value="PWW10613.1"/>
    <property type="molecule type" value="Genomic_DNA"/>
</dbReference>
<keyword evidence="12" id="KW-0234">DNA repair</keyword>
<evidence type="ECO:0000313" key="17">
    <source>
        <dbReference type="Proteomes" id="UP000246964"/>
    </source>
</evidence>
<dbReference type="GO" id="GO:0046872">
    <property type="term" value="F:metal ion binding"/>
    <property type="evidence" value="ECO:0007669"/>
    <property type="project" value="UniProtKB-UniRule"/>
</dbReference>
<name>A0A317Q4J5_9GAMM</name>
<keyword evidence="10 14" id="KW-0408">Iron</keyword>
<dbReference type="GO" id="GO:0051539">
    <property type="term" value="F:4 iron, 4 sulfur cluster binding"/>
    <property type="evidence" value="ECO:0007669"/>
    <property type="project" value="UniProtKB-UniRule"/>
</dbReference>
<dbReference type="Gene3D" id="1.10.340.30">
    <property type="entry name" value="Hypothetical protein, domain 2"/>
    <property type="match status" value="1"/>
</dbReference>
<dbReference type="InterPro" id="IPR044298">
    <property type="entry name" value="MIG/MutY"/>
</dbReference>
<dbReference type="FunFam" id="1.10.340.30:FF:000002">
    <property type="entry name" value="Adenine DNA glycosylase"/>
    <property type="match status" value="1"/>
</dbReference>
<dbReference type="SUPFAM" id="SSF55811">
    <property type="entry name" value="Nudix"/>
    <property type="match status" value="1"/>
</dbReference>
<dbReference type="CDD" id="cd00056">
    <property type="entry name" value="ENDO3c"/>
    <property type="match status" value="1"/>
</dbReference>
<dbReference type="Pfam" id="PF14815">
    <property type="entry name" value="NUDIX_4"/>
    <property type="match status" value="1"/>
</dbReference>
<dbReference type="PANTHER" id="PTHR42944">
    <property type="entry name" value="ADENINE DNA GLYCOSYLASE"/>
    <property type="match status" value="1"/>
</dbReference>
<evidence type="ECO:0000313" key="16">
    <source>
        <dbReference type="EMBL" id="PWW10613.1"/>
    </source>
</evidence>
<keyword evidence="11" id="KW-0411">Iron-sulfur</keyword>